<dbReference type="EMBL" id="OMOD01000022">
    <property type="protein sequence ID" value="SPF33454.1"/>
    <property type="molecule type" value="Genomic_DNA"/>
</dbReference>
<dbReference type="AlphaFoldDB" id="A0A2U3K1A4"/>
<evidence type="ECO:0000313" key="2">
    <source>
        <dbReference type="Proteomes" id="UP000238701"/>
    </source>
</evidence>
<reference evidence="2" key="1">
    <citation type="submission" date="2018-02" db="EMBL/GenBank/DDBJ databases">
        <authorList>
            <person name="Hausmann B."/>
        </authorList>
    </citation>
    <scope>NUCLEOTIDE SEQUENCE [LARGE SCALE GENOMIC DNA]</scope>
    <source>
        <strain evidence="2">Peat soil MAG SbA1</strain>
    </source>
</reference>
<accession>A0A2U3K1A4</accession>
<protein>
    <submittedName>
        <fullName evidence="1">Uncharacterized protein</fullName>
    </submittedName>
</protein>
<sequence length="98" mass="10508">MIVPAGVAHIRNIVSKKLPSTIYGLTTGNLLTSSARRSSSVARGSGPRLVDKMRRCVKRNSEIYSATRGFYSWQANSPPNLNRAAAIPGLGTCSDSFP</sequence>
<dbReference type="Proteomes" id="UP000238701">
    <property type="component" value="Unassembled WGS sequence"/>
</dbReference>
<gene>
    <name evidence="1" type="ORF">SBA1_1180019</name>
</gene>
<evidence type="ECO:0000313" key="1">
    <source>
        <dbReference type="EMBL" id="SPF33454.1"/>
    </source>
</evidence>
<organism evidence="1 2">
    <name type="scientific">Candidatus Sulfotelmatobacter kueseliae</name>
    <dbReference type="NCBI Taxonomy" id="2042962"/>
    <lineage>
        <taxon>Bacteria</taxon>
        <taxon>Pseudomonadati</taxon>
        <taxon>Acidobacteriota</taxon>
        <taxon>Terriglobia</taxon>
        <taxon>Terriglobales</taxon>
        <taxon>Candidatus Korobacteraceae</taxon>
        <taxon>Candidatus Sulfotelmatobacter</taxon>
    </lineage>
</organism>
<proteinExistence type="predicted"/>
<name>A0A2U3K1A4_9BACT</name>